<keyword evidence="7" id="KW-0029">Amino-acid transport</keyword>
<dbReference type="SMART" id="SM00382">
    <property type="entry name" value="AAA"/>
    <property type="match status" value="1"/>
</dbReference>
<evidence type="ECO:0000313" key="10">
    <source>
        <dbReference type="EMBL" id="CBH20219.1"/>
    </source>
</evidence>
<evidence type="ECO:0000256" key="2">
    <source>
        <dbReference type="ARBA" id="ARBA00022448"/>
    </source>
</evidence>
<evidence type="ECO:0000256" key="6">
    <source>
        <dbReference type="ARBA" id="ARBA00022967"/>
    </source>
</evidence>
<dbReference type="eggNOG" id="COG1135">
    <property type="taxonomic scope" value="Bacteria"/>
</dbReference>
<evidence type="ECO:0000256" key="1">
    <source>
        <dbReference type="ARBA" id="ARBA00005417"/>
    </source>
</evidence>
<dbReference type="SUPFAM" id="SSF55021">
    <property type="entry name" value="ACT-like"/>
    <property type="match status" value="1"/>
</dbReference>
<evidence type="ECO:0000256" key="7">
    <source>
        <dbReference type="ARBA" id="ARBA00022970"/>
    </source>
</evidence>
<dbReference type="InterPro" id="IPR050086">
    <property type="entry name" value="MetN_ABC_transporter-like"/>
</dbReference>
<evidence type="ECO:0000256" key="3">
    <source>
        <dbReference type="ARBA" id="ARBA00022475"/>
    </source>
</evidence>
<dbReference type="GO" id="GO:0005886">
    <property type="term" value="C:plasma membrane"/>
    <property type="evidence" value="ECO:0007669"/>
    <property type="project" value="UniProtKB-ARBA"/>
</dbReference>
<keyword evidence="5 10" id="KW-0067">ATP-binding</keyword>
<dbReference type="PROSITE" id="PS00211">
    <property type="entry name" value="ABC_TRANSPORTER_1"/>
    <property type="match status" value="1"/>
</dbReference>
<name>E3PR23_ACESD</name>
<dbReference type="PANTHER" id="PTHR43166">
    <property type="entry name" value="AMINO ACID IMPORT ATP-BINDING PROTEIN"/>
    <property type="match status" value="1"/>
</dbReference>
<keyword evidence="11" id="KW-1185">Reference proteome</keyword>
<evidence type="ECO:0000313" key="11">
    <source>
        <dbReference type="Proteomes" id="UP000007041"/>
    </source>
</evidence>
<evidence type="ECO:0000256" key="5">
    <source>
        <dbReference type="ARBA" id="ARBA00022840"/>
    </source>
</evidence>
<keyword evidence="8" id="KW-0472">Membrane</keyword>
<dbReference type="PANTHER" id="PTHR43166:SF30">
    <property type="entry name" value="METHIONINE IMPORT ATP-BINDING PROTEIN METN"/>
    <property type="match status" value="1"/>
</dbReference>
<keyword evidence="2" id="KW-0813">Transport</keyword>
<evidence type="ECO:0000256" key="8">
    <source>
        <dbReference type="ARBA" id="ARBA00023136"/>
    </source>
</evidence>
<reference evidence="11" key="1">
    <citation type="journal article" date="2010" name="BMC Genomics">
        <title>Clostridium sticklandii, a specialist in amino acid degradation:revisiting its metabolism through its genome sequence.</title>
        <authorList>
            <person name="Fonknechten N."/>
            <person name="Chaussonnerie S."/>
            <person name="Tricot S."/>
            <person name="Lajus A."/>
            <person name="Andreesen J.R."/>
            <person name="Perchat N."/>
            <person name="Pelletier E."/>
            <person name="Gouyvenoux M."/>
            <person name="Barbe V."/>
            <person name="Salanoubat M."/>
            <person name="Le Paslier D."/>
            <person name="Weissenbach J."/>
            <person name="Cohen G.N."/>
            <person name="Kreimeyer A."/>
        </authorList>
    </citation>
    <scope>NUCLEOTIDE SEQUENCE [LARGE SCALE GENOMIC DNA]</scope>
    <source>
        <strain evidence="11">ATCC 12662 / DSM 519 / JCM 1433 / CCUG 9281 / NCIMB 10654 / HF</strain>
    </source>
</reference>
<dbReference type="InterPro" id="IPR045865">
    <property type="entry name" value="ACT-like_dom_sf"/>
</dbReference>
<feature type="domain" description="ABC transporter" evidence="9">
    <location>
        <begin position="2"/>
        <end position="237"/>
    </location>
</feature>
<dbReference type="AlphaFoldDB" id="E3PR23"/>
<evidence type="ECO:0000256" key="4">
    <source>
        <dbReference type="ARBA" id="ARBA00022741"/>
    </source>
</evidence>
<dbReference type="InterPro" id="IPR027417">
    <property type="entry name" value="P-loop_NTPase"/>
</dbReference>
<dbReference type="HOGENOM" id="CLU_000604_1_3_9"/>
<dbReference type="GO" id="GO:0005524">
    <property type="term" value="F:ATP binding"/>
    <property type="evidence" value="ECO:0007669"/>
    <property type="project" value="UniProtKB-KW"/>
</dbReference>
<dbReference type="STRING" id="1511.CLOST_0089"/>
<dbReference type="EMBL" id="FP565809">
    <property type="protein sequence ID" value="CBH20219.1"/>
    <property type="molecule type" value="Genomic_DNA"/>
</dbReference>
<dbReference type="SMART" id="SM00930">
    <property type="entry name" value="NIL"/>
    <property type="match status" value="1"/>
</dbReference>
<dbReference type="KEGG" id="cst:CLOST_0089"/>
<dbReference type="Pfam" id="PF09383">
    <property type="entry name" value="NIL"/>
    <property type="match status" value="1"/>
</dbReference>
<dbReference type="GO" id="GO:0006865">
    <property type="term" value="P:amino acid transport"/>
    <property type="evidence" value="ECO:0007669"/>
    <property type="project" value="UniProtKB-KW"/>
</dbReference>
<evidence type="ECO:0000259" key="9">
    <source>
        <dbReference type="PROSITE" id="PS50893"/>
    </source>
</evidence>
<dbReference type="InterPro" id="IPR017871">
    <property type="entry name" value="ABC_transporter-like_CS"/>
</dbReference>
<dbReference type="InterPro" id="IPR003439">
    <property type="entry name" value="ABC_transporter-like_ATP-bd"/>
</dbReference>
<dbReference type="InterPro" id="IPR003593">
    <property type="entry name" value="AAA+_ATPase"/>
</dbReference>
<proteinExistence type="inferred from homology"/>
<keyword evidence="6" id="KW-1278">Translocase</keyword>
<sequence>MIESINLQKSFGNTQVFKDINLKIEEGDIYGLVGRSGAGKSTFLRCINGLEKYDSGSLMIDGIEVRDYYNKGIREFRKNIGMIFQHFSLMNRKTVYENIALPMECWKYNKKDIDKRVKELLELVGLEEKMNDKPKILSGGQKQRVAIARALALNPKILLCDEATSALDPKTTSSILKLLRDINEKLGITIVVVTHQMSVIREICTKVGILEHGELLTKGDVEDIFLQQPQSLINLLGEEENSILPSKGKNIRMFYRKEDIATNIISRMARKSDVDFSIVWGKLEKYRDGVLGSIVINTEEENVGIITDYLTTLGIKWRLIDNGQ</sequence>
<dbReference type="Proteomes" id="UP000007041">
    <property type="component" value="Chromosome"/>
</dbReference>
<dbReference type="Gene3D" id="3.40.50.300">
    <property type="entry name" value="P-loop containing nucleotide triphosphate hydrolases"/>
    <property type="match status" value="1"/>
</dbReference>
<dbReference type="InterPro" id="IPR018449">
    <property type="entry name" value="NIL_domain"/>
</dbReference>
<keyword evidence="4" id="KW-0547">Nucleotide-binding</keyword>
<dbReference type="FunFam" id="3.40.50.300:FF:000056">
    <property type="entry name" value="Cell division ATP-binding protein FtsE"/>
    <property type="match status" value="1"/>
</dbReference>
<dbReference type="SUPFAM" id="SSF52540">
    <property type="entry name" value="P-loop containing nucleoside triphosphate hydrolases"/>
    <property type="match status" value="1"/>
</dbReference>
<dbReference type="GO" id="GO:0016887">
    <property type="term" value="F:ATP hydrolysis activity"/>
    <property type="evidence" value="ECO:0007669"/>
    <property type="project" value="InterPro"/>
</dbReference>
<keyword evidence="3" id="KW-1003">Cell membrane</keyword>
<protein>
    <submittedName>
        <fullName evidence="10">DL-methionine transporter subunit ATP-binding component of ABC superfamily</fullName>
    </submittedName>
</protein>
<accession>E3PR23</accession>
<organism evidence="10 11">
    <name type="scientific">Acetoanaerobium sticklandii (strain ATCC 12662 / DSM 519 / JCM 1433 / CCUG 9281 / NCIMB 10654 / HF)</name>
    <name type="common">Clostridium sticklandii</name>
    <dbReference type="NCBI Taxonomy" id="499177"/>
    <lineage>
        <taxon>Bacteria</taxon>
        <taxon>Bacillati</taxon>
        <taxon>Bacillota</taxon>
        <taxon>Clostridia</taxon>
        <taxon>Peptostreptococcales</taxon>
        <taxon>Filifactoraceae</taxon>
        <taxon>Acetoanaerobium</taxon>
    </lineage>
</organism>
<dbReference type="PROSITE" id="PS50893">
    <property type="entry name" value="ABC_TRANSPORTER_2"/>
    <property type="match status" value="1"/>
</dbReference>
<dbReference type="Gene3D" id="3.30.70.260">
    <property type="match status" value="1"/>
</dbReference>
<gene>
    <name evidence="10" type="primary">metN</name>
    <name evidence="10" type="ordered locus">CLOST_0089</name>
</gene>
<comment type="similarity">
    <text evidence="1">Belongs to the ABC transporter superfamily.</text>
</comment>
<dbReference type="Pfam" id="PF00005">
    <property type="entry name" value="ABC_tran"/>
    <property type="match status" value="1"/>
</dbReference>